<evidence type="ECO:0000256" key="7">
    <source>
        <dbReference type="ARBA" id="ARBA00022737"/>
    </source>
</evidence>
<dbReference type="PANTHER" id="PTHR45635">
    <property type="entry name" value="ADP,ATP CARRIER PROTEIN 1-RELATED-RELATED"/>
    <property type="match status" value="1"/>
</dbReference>
<dbReference type="PRINTS" id="PR00926">
    <property type="entry name" value="MITOCARRIER"/>
</dbReference>
<name>M1VJ11_CYAM1</name>
<evidence type="ECO:0000256" key="6">
    <source>
        <dbReference type="ARBA" id="ARBA00022692"/>
    </source>
</evidence>
<gene>
    <name evidence="17" type="ORF">CYME_CMN084C</name>
</gene>
<protein>
    <recommendedName>
        <fullName evidence="16">ADP/ATP translocase</fullName>
    </recommendedName>
    <alternativeName>
        <fullName evidence="16">ADP,ATP carrier protein</fullName>
    </alternativeName>
</protein>
<dbReference type="Proteomes" id="UP000007014">
    <property type="component" value="Chromosome 14"/>
</dbReference>
<accession>M1VJ11</accession>
<keyword evidence="10" id="KW-0496">Mitochondrion</keyword>
<dbReference type="InterPro" id="IPR002067">
    <property type="entry name" value="MCP"/>
</dbReference>
<feature type="repeat" description="Solcar" evidence="14">
    <location>
        <begin position="234"/>
        <end position="318"/>
    </location>
</feature>
<evidence type="ECO:0000313" key="18">
    <source>
        <dbReference type="Proteomes" id="UP000007014"/>
    </source>
</evidence>
<dbReference type="STRING" id="280699.M1VJ11"/>
<feature type="transmembrane region" description="Helical" evidence="16">
    <location>
        <begin position="193"/>
        <end position="216"/>
    </location>
</feature>
<evidence type="ECO:0000256" key="8">
    <source>
        <dbReference type="ARBA" id="ARBA00022792"/>
    </source>
</evidence>
<evidence type="ECO:0000313" key="17">
    <source>
        <dbReference type="EMBL" id="BAM81208.1"/>
    </source>
</evidence>
<dbReference type="Pfam" id="PF00153">
    <property type="entry name" value="Mito_carr"/>
    <property type="match status" value="3"/>
</dbReference>
<comment type="subunit">
    <text evidence="3 16">Monomer.</text>
</comment>
<keyword evidence="6 14" id="KW-0812">Transmembrane</keyword>
<evidence type="ECO:0000256" key="10">
    <source>
        <dbReference type="ARBA" id="ARBA00023128"/>
    </source>
</evidence>
<dbReference type="GO" id="GO:0005471">
    <property type="term" value="F:ATP:ADP antiporter activity"/>
    <property type="evidence" value="ECO:0007669"/>
    <property type="project" value="UniProtKB-UniRule"/>
</dbReference>
<comment type="similarity">
    <text evidence="2 15">Belongs to the mitochondrial carrier (TC 2.A.29) family.</text>
</comment>
<dbReference type="RefSeq" id="XP_005537244.1">
    <property type="nucleotide sequence ID" value="XM_005537187.1"/>
</dbReference>
<comment type="subcellular location">
    <subcellularLocation>
        <location evidence="16">Membrane</location>
        <topology evidence="16">Multi-pass membrane protein</topology>
    </subcellularLocation>
    <subcellularLocation>
        <location evidence="1">Mitochondrion inner membrane</location>
        <topology evidence="1">Multi-pass membrane protein</topology>
    </subcellularLocation>
</comment>
<evidence type="ECO:0000256" key="16">
    <source>
        <dbReference type="RuleBase" id="RU368008"/>
    </source>
</evidence>
<feature type="transmembrane region" description="Helical" evidence="16">
    <location>
        <begin position="236"/>
        <end position="253"/>
    </location>
</feature>
<reference evidence="17 18" key="1">
    <citation type="journal article" date="2004" name="Nature">
        <title>Genome sequence of the ultrasmall unicellular red alga Cyanidioschyzon merolae 10D.</title>
        <authorList>
            <person name="Matsuzaki M."/>
            <person name="Misumi O."/>
            <person name="Shin-i T."/>
            <person name="Maruyama S."/>
            <person name="Takahara M."/>
            <person name="Miyagishima S."/>
            <person name="Mori T."/>
            <person name="Nishida K."/>
            <person name="Yagisawa F."/>
            <person name="Nishida K."/>
            <person name="Yoshida Y."/>
            <person name="Nishimura Y."/>
            <person name="Nakao S."/>
            <person name="Kobayashi T."/>
            <person name="Momoyama Y."/>
            <person name="Higashiyama T."/>
            <person name="Minoda A."/>
            <person name="Sano M."/>
            <person name="Nomoto H."/>
            <person name="Oishi K."/>
            <person name="Hayashi H."/>
            <person name="Ohta F."/>
            <person name="Nishizaka S."/>
            <person name="Haga S."/>
            <person name="Miura S."/>
            <person name="Morishita T."/>
            <person name="Kabeya Y."/>
            <person name="Terasawa K."/>
            <person name="Suzuki Y."/>
            <person name="Ishii Y."/>
            <person name="Asakawa S."/>
            <person name="Takano H."/>
            <person name="Ohta N."/>
            <person name="Kuroiwa H."/>
            <person name="Tanaka K."/>
            <person name="Shimizu N."/>
            <person name="Sugano S."/>
            <person name="Sato N."/>
            <person name="Nozaki H."/>
            <person name="Ogasawara N."/>
            <person name="Kohara Y."/>
            <person name="Kuroiwa T."/>
        </authorList>
    </citation>
    <scope>NUCLEOTIDE SEQUENCE [LARGE SCALE GENOMIC DNA]</scope>
    <source>
        <strain evidence="17 18">10D</strain>
    </source>
</reference>
<comment type="caution">
    <text evidence="16">Lacks conserved residue(s) required for the propagation of feature annotation.</text>
</comment>
<evidence type="ECO:0000256" key="14">
    <source>
        <dbReference type="PROSITE-ProRule" id="PRU00282"/>
    </source>
</evidence>
<dbReference type="InterPro" id="IPR023395">
    <property type="entry name" value="MCP_dom_sf"/>
</dbReference>
<evidence type="ECO:0000256" key="15">
    <source>
        <dbReference type="RuleBase" id="RU000488"/>
    </source>
</evidence>
<evidence type="ECO:0000256" key="2">
    <source>
        <dbReference type="ARBA" id="ARBA00006375"/>
    </source>
</evidence>
<dbReference type="eggNOG" id="KOG0749">
    <property type="taxonomic scope" value="Eukaryota"/>
</dbReference>
<dbReference type="KEGG" id="cme:CYME_CMN084C"/>
<reference evidence="17 18" key="2">
    <citation type="journal article" date="2007" name="BMC Biol.">
        <title>A 100%-complete sequence reveals unusually simple genomic features in the hot-spring red alga Cyanidioschyzon merolae.</title>
        <authorList>
            <person name="Nozaki H."/>
            <person name="Takano H."/>
            <person name="Misumi O."/>
            <person name="Terasawa K."/>
            <person name="Matsuzaki M."/>
            <person name="Maruyama S."/>
            <person name="Nishida K."/>
            <person name="Yagisawa F."/>
            <person name="Yoshida Y."/>
            <person name="Fujiwara T."/>
            <person name="Takio S."/>
            <person name="Tamura K."/>
            <person name="Chung S.J."/>
            <person name="Nakamura S."/>
            <person name="Kuroiwa H."/>
            <person name="Tanaka K."/>
            <person name="Sato N."/>
            <person name="Kuroiwa T."/>
        </authorList>
    </citation>
    <scope>NUCLEOTIDE SEQUENCE [LARGE SCALE GENOMIC DNA]</scope>
    <source>
        <strain evidence="17 18">10D</strain>
    </source>
</reference>
<dbReference type="Gene3D" id="1.50.40.10">
    <property type="entry name" value="Mitochondrial carrier domain"/>
    <property type="match status" value="1"/>
</dbReference>
<keyword evidence="4 15" id="KW-0813">Transport</keyword>
<comment type="catalytic activity">
    <reaction evidence="12">
        <text>ADP(in) + ATP(out) = ADP(out) + ATP(in)</text>
        <dbReference type="Rhea" id="RHEA:34999"/>
        <dbReference type="ChEBI" id="CHEBI:30616"/>
        <dbReference type="ChEBI" id="CHEBI:456216"/>
    </reaction>
    <physiologicalReaction direction="left-to-right" evidence="12">
        <dbReference type="Rhea" id="RHEA:35000"/>
    </physiologicalReaction>
</comment>
<dbReference type="PRINTS" id="PR00927">
    <property type="entry name" value="ADPTRNSLCASE"/>
</dbReference>
<keyword evidence="8" id="KW-0999">Mitochondrion inner membrane</keyword>
<keyword evidence="7" id="KW-0677">Repeat</keyword>
<dbReference type="GO" id="GO:1990544">
    <property type="term" value="P:mitochondrial ATP transmembrane transport"/>
    <property type="evidence" value="ECO:0007669"/>
    <property type="project" value="InterPro"/>
</dbReference>
<sequence>MSEATKQQAAVSTEQVQKAKQKAKTSVTSFLKDLAAGGVAGAISKTAVAPIERVKLLLQISLSNPQIKPEDRYNGIFDTFRRVVREQGFWSLWRGNMANVLRYFPTQALNFAFKDTYKQMFLAGVDKDKQFWRFFMGNLASGGAAGATSLLVVYPLDFARTRLAADVGKGKDRAFTGLGDCIMKIYRSDGLRGLYQGFGVSIQGIIVYRAAFFGFFDTAKALLLKDPRNAPVWQSWLIAQTVTTVAGIISYPFDTVRRRMMMQSGRVGQREYTGTLDCWAKIIKNEGTSALFRGAFSNVIRGTGGAFVLVLYDEFKKIINPTAVMYK</sequence>
<evidence type="ECO:0000256" key="12">
    <source>
        <dbReference type="ARBA" id="ARBA00024143"/>
    </source>
</evidence>
<evidence type="ECO:0000256" key="4">
    <source>
        <dbReference type="ARBA" id="ARBA00022448"/>
    </source>
</evidence>
<dbReference type="SUPFAM" id="SSF103506">
    <property type="entry name" value="Mitochondrial carrier"/>
    <property type="match status" value="1"/>
</dbReference>
<dbReference type="HOGENOM" id="CLU_015166_12_0_1"/>
<evidence type="ECO:0000256" key="13">
    <source>
        <dbReference type="ARBA" id="ARBA00045250"/>
    </source>
</evidence>
<evidence type="ECO:0000256" key="1">
    <source>
        <dbReference type="ARBA" id="ARBA00004448"/>
    </source>
</evidence>
<dbReference type="Gramene" id="CMN084CT">
    <property type="protein sequence ID" value="CMN084CT"/>
    <property type="gene ID" value="CMN084C"/>
</dbReference>
<feature type="repeat" description="Solcar" evidence="14">
    <location>
        <begin position="133"/>
        <end position="222"/>
    </location>
</feature>
<dbReference type="GO" id="GO:0005743">
    <property type="term" value="C:mitochondrial inner membrane"/>
    <property type="evidence" value="ECO:0007669"/>
    <property type="project" value="UniProtKB-SubCell"/>
</dbReference>
<feature type="repeat" description="Solcar" evidence="14">
    <location>
        <begin position="28"/>
        <end position="120"/>
    </location>
</feature>
<dbReference type="PROSITE" id="PS50920">
    <property type="entry name" value="SOLCAR"/>
    <property type="match status" value="3"/>
</dbReference>
<dbReference type="EMBL" id="AP006496">
    <property type="protein sequence ID" value="BAM81208.1"/>
    <property type="molecule type" value="Genomic_DNA"/>
</dbReference>
<keyword evidence="11 14" id="KW-0472">Membrane</keyword>
<keyword evidence="5" id="KW-0050">Antiport</keyword>
<evidence type="ECO:0000256" key="3">
    <source>
        <dbReference type="ARBA" id="ARBA00011245"/>
    </source>
</evidence>
<evidence type="ECO:0000256" key="9">
    <source>
        <dbReference type="ARBA" id="ARBA00022989"/>
    </source>
</evidence>
<dbReference type="OMA" id="FRGIHHF"/>
<dbReference type="PANTHER" id="PTHR45635:SF14">
    <property type="entry name" value="ADP_ATP TRANSLOCASE"/>
    <property type="match status" value="1"/>
</dbReference>
<proteinExistence type="inferred from homology"/>
<dbReference type="InterPro" id="IPR002113">
    <property type="entry name" value="ADT_euk_type"/>
</dbReference>
<comment type="function">
    <text evidence="16">Catalyzes the exchange of ADP and ATP across the membrane.</text>
</comment>
<dbReference type="InterPro" id="IPR018108">
    <property type="entry name" value="MCP_transmembrane"/>
</dbReference>
<organism evidence="17 18">
    <name type="scientific">Cyanidioschyzon merolae (strain NIES-3377 / 10D)</name>
    <name type="common">Unicellular red alga</name>
    <dbReference type="NCBI Taxonomy" id="280699"/>
    <lineage>
        <taxon>Eukaryota</taxon>
        <taxon>Rhodophyta</taxon>
        <taxon>Bangiophyceae</taxon>
        <taxon>Cyanidiales</taxon>
        <taxon>Cyanidiaceae</taxon>
        <taxon>Cyanidioschyzon</taxon>
    </lineage>
</organism>
<dbReference type="FunFam" id="1.50.40.10:FF:000002">
    <property type="entry name" value="Putative ADP/ATP translocase 2-like"/>
    <property type="match status" value="1"/>
</dbReference>
<dbReference type="GeneID" id="16995311"/>
<dbReference type="OrthoDB" id="270584at2759"/>
<keyword evidence="9 16" id="KW-1133">Transmembrane helix</keyword>
<dbReference type="AlphaFoldDB" id="M1VJ11"/>
<evidence type="ECO:0000256" key="5">
    <source>
        <dbReference type="ARBA" id="ARBA00022449"/>
    </source>
</evidence>
<dbReference type="GO" id="GO:0140021">
    <property type="term" value="P:mitochondrial ADP transmembrane transport"/>
    <property type="evidence" value="ECO:0007669"/>
    <property type="project" value="InterPro"/>
</dbReference>
<evidence type="ECO:0000256" key="11">
    <source>
        <dbReference type="ARBA" id="ARBA00023136"/>
    </source>
</evidence>
<keyword evidence="18" id="KW-1185">Reference proteome</keyword>
<comment type="function">
    <text evidence="13">ADP:ATP antiporter that mediates import of ADP into the mitochondrial matrix for ATP synthesis, and export of ATP out to fuel the cell. Cycles between the cytoplasmic-open state (c-state) and the matrix-open state (m-state): operates by the alternating access mechanism with a single substrate-binding site intermittently exposed to either the cytosolic (c-state) or matrix (m-state) side of the inner mitochondrial membrane.</text>
</comment>